<reference evidence="2" key="1">
    <citation type="submission" date="2022-11" db="UniProtKB">
        <authorList>
            <consortium name="WormBaseParasite"/>
        </authorList>
    </citation>
    <scope>IDENTIFICATION</scope>
</reference>
<evidence type="ECO:0000313" key="1">
    <source>
        <dbReference type="Proteomes" id="UP000887565"/>
    </source>
</evidence>
<dbReference type="Proteomes" id="UP000887565">
    <property type="component" value="Unplaced"/>
</dbReference>
<dbReference type="WBParaSite" id="nRc.2.0.1.t28532-RA">
    <property type="protein sequence ID" value="nRc.2.0.1.t28532-RA"/>
    <property type="gene ID" value="nRc.2.0.1.g28532"/>
</dbReference>
<keyword evidence="1" id="KW-1185">Reference proteome</keyword>
<evidence type="ECO:0000313" key="2">
    <source>
        <dbReference type="WBParaSite" id="nRc.2.0.1.t28532-RA"/>
    </source>
</evidence>
<dbReference type="AlphaFoldDB" id="A0A915JQZ0"/>
<sequence length="192" mass="22316">MIYINRNCYAFLASIIYPAIYSNWYKYKAHSVNGDRKIMQMVYPEKMSFLNRFHEVNLPIKEHCDFKNCSLFVSAFDPVLSKMKLLSANHSPSTTCNLTGTDLADGQACLTLKMDKSEKSCLNFYSASVTIRRDDVYYLIGHLASMPHVLKSTQCDQDKSPNRKFYNFCDTISTSLTSREAMERFYRLYDEY</sequence>
<proteinExistence type="predicted"/>
<protein>
    <submittedName>
        <fullName evidence="2">Uncharacterized protein</fullName>
    </submittedName>
</protein>
<organism evidence="1 2">
    <name type="scientific">Romanomermis culicivorax</name>
    <name type="common">Nematode worm</name>
    <dbReference type="NCBI Taxonomy" id="13658"/>
    <lineage>
        <taxon>Eukaryota</taxon>
        <taxon>Metazoa</taxon>
        <taxon>Ecdysozoa</taxon>
        <taxon>Nematoda</taxon>
        <taxon>Enoplea</taxon>
        <taxon>Dorylaimia</taxon>
        <taxon>Mermithida</taxon>
        <taxon>Mermithoidea</taxon>
        <taxon>Mermithidae</taxon>
        <taxon>Romanomermis</taxon>
    </lineage>
</organism>
<accession>A0A915JQZ0</accession>
<name>A0A915JQZ0_ROMCU</name>